<feature type="region of interest" description="Disordered" evidence="14">
    <location>
        <begin position="290"/>
        <end position="325"/>
    </location>
</feature>
<dbReference type="GO" id="GO:0006515">
    <property type="term" value="P:protein quality control for misfolded or incompletely synthesized proteins"/>
    <property type="evidence" value="ECO:0007669"/>
    <property type="project" value="UniProtKB-UniRule"/>
</dbReference>
<dbReference type="InterPro" id="IPR020568">
    <property type="entry name" value="Ribosomal_Su5_D2-typ_SF"/>
</dbReference>
<dbReference type="Proteomes" id="UP000502823">
    <property type="component" value="Unassembled WGS sequence"/>
</dbReference>
<evidence type="ECO:0000256" key="6">
    <source>
        <dbReference type="ARBA" id="ARBA00022840"/>
    </source>
</evidence>
<feature type="binding site" evidence="11">
    <location>
        <begin position="590"/>
        <end position="597"/>
    </location>
    <ligand>
        <name>ATP</name>
        <dbReference type="ChEBI" id="CHEBI:30616"/>
    </ligand>
</feature>
<dbReference type="InterPro" id="IPR027417">
    <property type="entry name" value="P-loop_NTPase"/>
</dbReference>
<dbReference type="SUPFAM" id="SSF88697">
    <property type="entry name" value="PUA domain-like"/>
    <property type="match status" value="1"/>
</dbReference>
<dbReference type="GO" id="GO:0005524">
    <property type="term" value="F:ATP binding"/>
    <property type="evidence" value="ECO:0007669"/>
    <property type="project" value="UniProtKB-UniRule"/>
</dbReference>
<dbReference type="FunFam" id="1.20.5.5270:FF:000001">
    <property type="entry name" value="Lon protease homolog, mitochondrial"/>
    <property type="match status" value="1"/>
</dbReference>
<evidence type="ECO:0000256" key="14">
    <source>
        <dbReference type="SAM" id="MobiDB-lite"/>
    </source>
</evidence>
<feature type="domain" description="Lon N-terminal" evidence="16">
    <location>
        <begin position="165"/>
        <end position="437"/>
    </location>
</feature>
<dbReference type="Gene3D" id="1.20.58.1480">
    <property type="match status" value="1"/>
</dbReference>
<evidence type="ECO:0000256" key="10">
    <source>
        <dbReference type="ARBA" id="ARBA00050665"/>
    </source>
</evidence>
<evidence type="ECO:0000256" key="8">
    <source>
        <dbReference type="ARBA" id="ARBA00023125"/>
    </source>
</evidence>
<dbReference type="FunFam" id="1.20.58.1480:FF:000002">
    <property type="entry name" value="Lon protease homolog, mitochondrial"/>
    <property type="match status" value="1"/>
</dbReference>
<dbReference type="AlphaFoldDB" id="A0A6L2PI35"/>
<evidence type="ECO:0000256" key="13">
    <source>
        <dbReference type="RuleBase" id="RU000591"/>
    </source>
</evidence>
<dbReference type="SUPFAM" id="SSF54211">
    <property type="entry name" value="Ribosomal protein S5 domain 2-like"/>
    <property type="match status" value="1"/>
</dbReference>
<accession>A0A6L2PI35</accession>
<dbReference type="GO" id="GO:0007005">
    <property type="term" value="P:mitochondrion organization"/>
    <property type="evidence" value="ECO:0007669"/>
    <property type="project" value="TreeGrafter"/>
</dbReference>
<dbReference type="InterPro" id="IPR003959">
    <property type="entry name" value="ATPase_AAA_core"/>
</dbReference>
<feature type="active site" evidence="11 12">
    <location>
        <position position="961"/>
    </location>
</feature>
<keyword evidence="5 11" id="KW-0720">Serine protease</keyword>
<keyword evidence="8 11" id="KW-0238">DNA-binding</keyword>
<dbReference type="InterPro" id="IPR015947">
    <property type="entry name" value="PUA-like_sf"/>
</dbReference>
<evidence type="ECO:0000256" key="1">
    <source>
        <dbReference type="ARBA" id="ARBA00004305"/>
    </source>
</evidence>
<dbReference type="Gene3D" id="1.20.5.5270">
    <property type="match status" value="1"/>
</dbReference>
<dbReference type="GO" id="GO:0005759">
    <property type="term" value="C:mitochondrial matrix"/>
    <property type="evidence" value="ECO:0007669"/>
    <property type="project" value="UniProtKB-SubCell"/>
</dbReference>
<dbReference type="InterPro" id="IPR014721">
    <property type="entry name" value="Ribsml_uS5_D2-typ_fold_subgr"/>
</dbReference>
<dbReference type="FunFam" id="1.10.8.60:FF:000043">
    <property type="entry name" value="Lon protease homolog, mitochondrial"/>
    <property type="match status" value="1"/>
</dbReference>
<dbReference type="GO" id="GO:0016887">
    <property type="term" value="F:ATP hydrolysis activity"/>
    <property type="evidence" value="ECO:0007669"/>
    <property type="project" value="UniProtKB-UniRule"/>
</dbReference>
<comment type="caution">
    <text evidence="17">The sequence shown here is derived from an EMBL/GenBank/DDBJ whole genome shotgun (WGS) entry which is preliminary data.</text>
</comment>
<dbReference type="PANTHER" id="PTHR43718:SF2">
    <property type="entry name" value="LON PROTEASE HOMOLOG, MITOCHONDRIAL"/>
    <property type="match status" value="1"/>
</dbReference>
<dbReference type="PROSITE" id="PS51786">
    <property type="entry name" value="LON_PROTEOLYTIC"/>
    <property type="match status" value="1"/>
</dbReference>
<evidence type="ECO:0000256" key="3">
    <source>
        <dbReference type="ARBA" id="ARBA00022741"/>
    </source>
</evidence>
<keyword evidence="4 11" id="KW-0378">Hydrolase</keyword>
<evidence type="ECO:0000313" key="18">
    <source>
        <dbReference type="Proteomes" id="UP000502823"/>
    </source>
</evidence>
<reference evidence="18" key="1">
    <citation type="submission" date="2020-01" db="EMBL/GenBank/DDBJ databases">
        <title>Draft genome sequence of the Termite Coptotermes fromosanus.</title>
        <authorList>
            <person name="Itakura S."/>
            <person name="Yosikawa Y."/>
            <person name="Umezawa K."/>
        </authorList>
    </citation>
    <scope>NUCLEOTIDE SEQUENCE [LARGE SCALE GENOMIC DNA]</scope>
</reference>
<dbReference type="InParanoid" id="A0A6L2PI35"/>
<comment type="subunit">
    <text evidence="11">Homohexamer or homoheptamer. Organized in a ring with a central cavity.</text>
</comment>
<dbReference type="OrthoDB" id="2411602at2759"/>
<dbReference type="EMBL" id="BLKM01003820">
    <property type="protein sequence ID" value="GFG29737.1"/>
    <property type="molecule type" value="Genomic_DNA"/>
</dbReference>
<organism evidence="17 18">
    <name type="scientific">Coptotermes formosanus</name>
    <name type="common">Formosan subterranean termite</name>
    <dbReference type="NCBI Taxonomy" id="36987"/>
    <lineage>
        <taxon>Eukaryota</taxon>
        <taxon>Metazoa</taxon>
        <taxon>Ecdysozoa</taxon>
        <taxon>Arthropoda</taxon>
        <taxon>Hexapoda</taxon>
        <taxon>Insecta</taxon>
        <taxon>Pterygota</taxon>
        <taxon>Neoptera</taxon>
        <taxon>Polyneoptera</taxon>
        <taxon>Dictyoptera</taxon>
        <taxon>Blattodea</taxon>
        <taxon>Blattoidea</taxon>
        <taxon>Termitoidae</taxon>
        <taxon>Rhinotermitidae</taxon>
        <taxon>Coptotermes</taxon>
    </lineage>
</organism>
<keyword evidence="9 11" id="KW-0496">Mitochondrion</keyword>
<dbReference type="InterPro" id="IPR027065">
    <property type="entry name" value="Lon_Prtase"/>
</dbReference>
<sequence length="1016" mass="114223">MSSSSDSITVNGIADRSPVQKLIRFCDSDAFCSCYGDTEWTITYGVCCRSTCTKWLYSYDVRRRVSSACSAVRQISVKSERHRYISIVSTVKAYRYIPVRARPRWGYTAASGRFFSTTRLGNDDGSGDDEGKQPKQGTGRENSDEYSTHHSLPATVVVPEVWPHLPLIAVNRNPVFPRFIKLIEITNPALLDLVRRKVKLNQPYVGVFLKTREENESDVVNNVSEVYPVGTFAQIHEMQDLGDRLRLVVMAHRRIRILGQIVDDSEAPPEMTIKFPLFKTSINVSLEDTDVEKRRRKRRKKKNAVESATNTDEEEKPDASNDAVDVSAEDIPRQQPVLMVEVENVTHEKFRQTEEVKALTQEVIKTIRDIINMNPLYRESLQQMLHTGQRVVDNPVYLSDLGAALTGAEASELQQVLEEMDIPKRLLLSLSLLKKEFELSKLQQKIGREVEEKVKQQHRKYILHEQLKVIKKELGVEKDDKDAIEEKFRERLKGKTVPTGVVEVLDEELNKLGLLESHSSEFNVTRNYLDWLTSLPWGVTSTENLDLRRAIEILDEDHYGMEDVKKRILEFIAVSQLKGSTQGKILCFYGPPGVGKTSIARSIARALNREYFRFSVGGMTDVAEIKGHRRTYVGAMPGKVIQCLKKTKTENPLVLIDEVDKIGKGYQGDPSSALLEMLDPEQNANFLDHYLDVPVDLSKVLFICTANVIDTIPEPLRDRMEMIDMSGYVAEEKLAIAKQYLVPQALKDSGLKGEKIRIQDDSLHMLIKSYCRESGVRNLQKHIEKVVRKVAFKVVKNEVAEIDVTPGNLPDFVGKPVFTHDRMYEVTPPGVVMGLAWTAMGGSTLYIETTTRRPHEGNSEGSLELTGHLGDVMKESARIALTVARNFMTKVDSKNNFLNISHLHLHVPEGATPKDGPSAGCTIVTALLSLAKDMPVRQDIAMTGEVSLTGKVLPVGGIKEKTIAAKRVGVKCIILPEENKKDYNDLPSFITEGLEVHFVNQYEDVYKIVFPGASAS</sequence>
<evidence type="ECO:0000256" key="9">
    <source>
        <dbReference type="ARBA" id="ARBA00023128"/>
    </source>
</evidence>
<dbReference type="GO" id="GO:0051131">
    <property type="term" value="P:chaperone-mediated protein complex assembly"/>
    <property type="evidence" value="ECO:0007669"/>
    <property type="project" value="UniProtKB-UniRule"/>
</dbReference>
<dbReference type="InterPro" id="IPR004815">
    <property type="entry name" value="Lon_bac/euk-typ"/>
</dbReference>
<evidence type="ECO:0000256" key="5">
    <source>
        <dbReference type="ARBA" id="ARBA00022825"/>
    </source>
</evidence>
<dbReference type="InterPro" id="IPR008269">
    <property type="entry name" value="Lon_proteolytic"/>
</dbReference>
<evidence type="ECO:0000256" key="4">
    <source>
        <dbReference type="ARBA" id="ARBA00022801"/>
    </source>
</evidence>
<dbReference type="InterPro" id="IPR054594">
    <property type="entry name" value="Lon_lid"/>
</dbReference>
<dbReference type="SMART" id="SM00382">
    <property type="entry name" value="AAA"/>
    <property type="match status" value="1"/>
</dbReference>
<dbReference type="Gene3D" id="3.40.50.300">
    <property type="entry name" value="P-loop containing nucleotide triphosphate hydrolases"/>
    <property type="match status" value="1"/>
</dbReference>
<evidence type="ECO:0000313" key="17">
    <source>
        <dbReference type="EMBL" id="GFG29737.1"/>
    </source>
</evidence>
<dbReference type="FunCoup" id="A0A6L2PI35">
    <property type="interactions" value="1050"/>
</dbReference>
<dbReference type="GO" id="GO:0070407">
    <property type="term" value="P:oxidation-dependent protein catabolic process"/>
    <property type="evidence" value="ECO:0007669"/>
    <property type="project" value="UniProtKB-UniRule"/>
</dbReference>
<dbReference type="Gene3D" id="2.30.130.40">
    <property type="entry name" value="LON domain-like"/>
    <property type="match status" value="1"/>
</dbReference>
<evidence type="ECO:0000256" key="11">
    <source>
        <dbReference type="HAMAP-Rule" id="MF_03120"/>
    </source>
</evidence>
<feature type="region of interest" description="Disordered" evidence="14">
    <location>
        <begin position="118"/>
        <end position="149"/>
    </location>
</feature>
<dbReference type="GO" id="GO:0003697">
    <property type="term" value="F:single-stranded DNA binding"/>
    <property type="evidence" value="ECO:0007669"/>
    <property type="project" value="TreeGrafter"/>
</dbReference>
<dbReference type="GO" id="GO:0043565">
    <property type="term" value="F:sequence-specific DNA binding"/>
    <property type="evidence" value="ECO:0007669"/>
    <property type="project" value="UniProtKB-UniRule"/>
</dbReference>
<dbReference type="CDD" id="cd19500">
    <property type="entry name" value="RecA-like_Lon"/>
    <property type="match status" value="1"/>
</dbReference>
<evidence type="ECO:0000256" key="12">
    <source>
        <dbReference type="PROSITE-ProRule" id="PRU01122"/>
    </source>
</evidence>
<evidence type="ECO:0000256" key="2">
    <source>
        <dbReference type="ARBA" id="ARBA00022670"/>
    </source>
</evidence>
<dbReference type="SMART" id="SM00464">
    <property type="entry name" value="LON"/>
    <property type="match status" value="1"/>
</dbReference>
<comment type="function">
    <text evidence="11">ATP-dependent serine protease that mediates the selective degradation of misfolded, unassembled or oxidatively damaged polypeptides as well as certain short-lived regulatory proteins in the mitochondrial matrix. May also have a chaperone function in the assembly of inner membrane protein complexes. Participates in the regulation of mitochondrial gene expression and in the maintenance of the integrity of the mitochondrial genome. Binds to mitochondrial DNA in a site-specific manner.</text>
</comment>
<dbReference type="FunFam" id="3.40.50.300:FF:000021">
    <property type="entry name" value="Lon protease homolog"/>
    <property type="match status" value="1"/>
</dbReference>
<feature type="active site" evidence="11 12">
    <location>
        <position position="918"/>
    </location>
</feature>
<dbReference type="PANTHER" id="PTHR43718">
    <property type="entry name" value="LON PROTEASE"/>
    <property type="match status" value="1"/>
</dbReference>
<dbReference type="InterPro" id="IPR027503">
    <property type="entry name" value="Lonm_euk"/>
</dbReference>
<dbReference type="Pfam" id="PF02190">
    <property type="entry name" value="LON_substr_bdg"/>
    <property type="match status" value="1"/>
</dbReference>
<dbReference type="PRINTS" id="PR00830">
    <property type="entry name" value="ENDOLAPTASE"/>
</dbReference>
<dbReference type="HAMAP" id="MF_03120">
    <property type="entry name" value="lonm_euk"/>
    <property type="match status" value="1"/>
</dbReference>
<evidence type="ECO:0000259" key="16">
    <source>
        <dbReference type="PROSITE" id="PS51787"/>
    </source>
</evidence>
<protein>
    <recommendedName>
        <fullName evidence="11">Lon protease homolog, mitochondrial</fullName>
        <ecNumber evidence="11">3.4.21.53</ecNumber>
    </recommendedName>
</protein>
<dbReference type="GO" id="GO:0004252">
    <property type="term" value="F:serine-type endopeptidase activity"/>
    <property type="evidence" value="ECO:0007669"/>
    <property type="project" value="UniProtKB-UniRule"/>
</dbReference>
<dbReference type="PROSITE" id="PS01046">
    <property type="entry name" value="LON_SER"/>
    <property type="match status" value="1"/>
</dbReference>
<name>A0A6L2PI35_COPFO</name>
<evidence type="ECO:0000259" key="15">
    <source>
        <dbReference type="PROSITE" id="PS51786"/>
    </source>
</evidence>
<dbReference type="Gene3D" id="3.30.230.10">
    <property type="match status" value="1"/>
</dbReference>
<dbReference type="FunFam" id="3.30.230.10:FF:000015">
    <property type="entry name" value="Lon protease homolog, mitochondrial"/>
    <property type="match status" value="1"/>
</dbReference>
<dbReference type="PROSITE" id="PS51787">
    <property type="entry name" value="LON_N"/>
    <property type="match status" value="1"/>
</dbReference>
<keyword evidence="7" id="KW-0809">Transit peptide</keyword>
<keyword evidence="6 11" id="KW-0067">ATP-binding</keyword>
<keyword evidence="2 11" id="KW-0645">Protease</keyword>
<dbReference type="Pfam" id="PF22667">
    <property type="entry name" value="Lon_lid"/>
    <property type="match status" value="1"/>
</dbReference>
<comment type="catalytic activity">
    <reaction evidence="10 11">
        <text>Hydrolysis of proteins in presence of ATP.</text>
        <dbReference type="EC" id="3.4.21.53"/>
    </reaction>
</comment>
<dbReference type="GO" id="GO:0004176">
    <property type="term" value="F:ATP-dependent peptidase activity"/>
    <property type="evidence" value="ECO:0007669"/>
    <property type="project" value="UniProtKB-UniRule"/>
</dbReference>
<dbReference type="Gene3D" id="1.10.8.60">
    <property type="match status" value="1"/>
</dbReference>
<dbReference type="InterPro" id="IPR008268">
    <property type="entry name" value="Peptidase_S16_AS"/>
</dbReference>
<dbReference type="NCBIfam" id="TIGR00763">
    <property type="entry name" value="lon"/>
    <property type="match status" value="1"/>
</dbReference>
<dbReference type="GO" id="GO:0034599">
    <property type="term" value="P:cellular response to oxidative stress"/>
    <property type="evidence" value="ECO:0007669"/>
    <property type="project" value="UniProtKB-UniRule"/>
</dbReference>
<evidence type="ECO:0000256" key="7">
    <source>
        <dbReference type="ARBA" id="ARBA00022946"/>
    </source>
</evidence>
<dbReference type="InterPro" id="IPR003593">
    <property type="entry name" value="AAA+_ATPase"/>
</dbReference>
<dbReference type="SUPFAM" id="SSF52540">
    <property type="entry name" value="P-loop containing nucleoside triphosphate hydrolases"/>
    <property type="match status" value="1"/>
</dbReference>
<gene>
    <name evidence="17" type="ORF">Cfor_03315</name>
</gene>
<feature type="domain" description="Lon proteolytic" evidence="15">
    <location>
        <begin position="826"/>
        <end position="1012"/>
    </location>
</feature>
<dbReference type="EC" id="3.4.21.53" evidence="11"/>
<dbReference type="Pfam" id="PF05362">
    <property type="entry name" value="Lon_C"/>
    <property type="match status" value="1"/>
</dbReference>
<dbReference type="FunFam" id="2.30.130.40:FF:000004">
    <property type="entry name" value="Lon protease homolog, mitochondrial"/>
    <property type="match status" value="1"/>
</dbReference>
<keyword evidence="3 11" id="KW-0547">Nucleotide-binding</keyword>
<dbReference type="Pfam" id="PF00004">
    <property type="entry name" value="AAA"/>
    <property type="match status" value="1"/>
</dbReference>
<comment type="subcellular location">
    <subcellularLocation>
        <location evidence="1 11">Mitochondrion matrix</location>
    </subcellularLocation>
</comment>
<dbReference type="InterPro" id="IPR046336">
    <property type="entry name" value="Lon_prtase_N_sf"/>
</dbReference>
<keyword evidence="18" id="KW-1185">Reference proteome</keyword>
<comment type="similarity">
    <text evidence="11 12 13">Belongs to the peptidase S16 family.</text>
</comment>
<proteinExistence type="inferred from homology"/>
<dbReference type="InterPro" id="IPR003111">
    <property type="entry name" value="Lon_prtase_N"/>
</dbReference>